<keyword evidence="3" id="KW-1185">Reference proteome</keyword>
<dbReference type="RefSeq" id="WP_379188844.1">
    <property type="nucleotide sequence ID" value="NZ_JBHSOW010000047.1"/>
</dbReference>
<evidence type="ECO:0000256" key="1">
    <source>
        <dbReference type="ARBA" id="ARBA00006718"/>
    </source>
</evidence>
<proteinExistence type="inferred from homology"/>
<dbReference type="SUPFAM" id="SSF89360">
    <property type="entry name" value="HesB-like domain"/>
    <property type="match status" value="1"/>
</dbReference>
<dbReference type="InterPro" id="IPR008326">
    <property type="entry name" value="PdhI-like"/>
</dbReference>
<organism evidence="2 3">
    <name type="scientific">Paenibacillus solisilvae</name>
    <dbReference type="NCBI Taxonomy" id="2486751"/>
    <lineage>
        <taxon>Bacteria</taxon>
        <taxon>Bacillati</taxon>
        <taxon>Bacillota</taxon>
        <taxon>Bacilli</taxon>
        <taxon>Bacillales</taxon>
        <taxon>Paenibacillaceae</taxon>
        <taxon>Paenibacillus</taxon>
    </lineage>
</organism>
<reference evidence="3" key="1">
    <citation type="journal article" date="2019" name="Int. J. Syst. Evol. Microbiol.">
        <title>The Global Catalogue of Microorganisms (GCM) 10K type strain sequencing project: providing services to taxonomists for standard genome sequencing and annotation.</title>
        <authorList>
            <consortium name="The Broad Institute Genomics Platform"/>
            <consortium name="The Broad Institute Genome Sequencing Center for Infectious Disease"/>
            <person name="Wu L."/>
            <person name="Ma J."/>
        </authorList>
    </citation>
    <scope>NUCLEOTIDE SEQUENCE [LARGE SCALE GENOMIC DNA]</scope>
    <source>
        <strain evidence="3">CGMCC 1.3240</strain>
    </source>
</reference>
<name>A0ABW0VYL4_9BACL</name>
<dbReference type="Proteomes" id="UP001596047">
    <property type="component" value="Unassembled WGS sequence"/>
</dbReference>
<dbReference type="PIRSF" id="PIRSF034852">
    <property type="entry name" value="UCP034852"/>
    <property type="match status" value="1"/>
</dbReference>
<comment type="caution">
    <text evidence="2">The sequence shown here is derived from an EMBL/GenBank/DDBJ whole genome shotgun (WGS) entry which is preliminary data.</text>
</comment>
<dbReference type="InterPro" id="IPR035903">
    <property type="entry name" value="HesB-like_dom_sf"/>
</dbReference>
<accession>A0ABW0VYL4</accession>
<evidence type="ECO:0000313" key="3">
    <source>
        <dbReference type="Proteomes" id="UP001596047"/>
    </source>
</evidence>
<comment type="similarity">
    <text evidence="1">Belongs to the HesB/IscA family.</text>
</comment>
<dbReference type="EMBL" id="JBHSOW010000047">
    <property type="protein sequence ID" value="MFC5650298.1"/>
    <property type="molecule type" value="Genomic_DNA"/>
</dbReference>
<protein>
    <submittedName>
        <fullName evidence="2">HesB/YadR/YfhF family protein</fullName>
    </submittedName>
</protein>
<gene>
    <name evidence="2" type="ORF">ACFPYJ_14400</name>
</gene>
<evidence type="ECO:0000313" key="2">
    <source>
        <dbReference type="EMBL" id="MFC5650298.1"/>
    </source>
</evidence>
<sequence length="95" mass="11183">MSIHVDQSAAQWYKREMALVEGDHLRIFVRLGGSGSFQPGFSLGIMKDSPRKPAFKQVVEGIIFYLEEDNLWYLENKELRIRFDEKMDDIWMEVV</sequence>